<reference evidence="2" key="3">
    <citation type="submission" date="2023-12" db="EMBL/GenBank/DDBJ databases">
        <authorList>
            <person name="Sun Q."/>
            <person name="Inoue M."/>
        </authorList>
    </citation>
    <scope>NUCLEOTIDE SEQUENCE</scope>
    <source>
        <strain evidence="2">JCM 10667</strain>
    </source>
</reference>
<reference evidence="2 5" key="1">
    <citation type="journal article" date="2019" name="Int. J. Syst. Evol. Microbiol.">
        <title>The Global Catalogue of Microorganisms (GCM) 10K type strain sequencing project: providing services to taxonomists for standard genome sequencing and annotation.</title>
        <authorList>
            <consortium name="The Broad Institute Genomics Platform"/>
            <consortium name="The Broad Institute Genome Sequencing Center for Infectious Disease"/>
            <person name="Wu L."/>
            <person name="Ma J."/>
        </authorList>
    </citation>
    <scope>NUCLEOTIDE SEQUENCE [LARGE SCALE GENOMIC DNA]</scope>
    <source>
        <strain evidence="2 5">JCM 10667</strain>
    </source>
</reference>
<feature type="region of interest" description="Disordered" evidence="1">
    <location>
        <begin position="45"/>
        <end position="72"/>
    </location>
</feature>
<keyword evidence="5" id="KW-1185">Reference proteome</keyword>
<reference evidence="3 4" key="2">
    <citation type="submission" date="2020-08" db="EMBL/GenBank/DDBJ databases">
        <title>Sequencing the genomes of 1000 actinobacteria strains.</title>
        <authorList>
            <person name="Klenk H.-P."/>
        </authorList>
    </citation>
    <scope>NUCLEOTIDE SEQUENCE [LARGE SCALE GENOMIC DNA]</scope>
    <source>
        <strain evidence="3 4">DSM 44772</strain>
    </source>
</reference>
<accession>A0A7W7MXK7</accession>
<dbReference type="RefSeq" id="WP_184883891.1">
    <property type="nucleotide sequence ID" value="NZ_BAAAHD010000025.1"/>
</dbReference>
<evidence type="ECO:0000313" key="5">
    <source>
        <dbReference type="Proteomes" id="UP001501427"/>
    </source>
</evidence>
<evidence type="ECO:0000313" key="4">
    <source>
        <dbReference type="Proteomes" id="UP000549343"/>
    </source>
</evidence>
<dbReference type="AlphaFoldDB" id="A0A7W7MXK7"/>
<evidence type="ECO:0000313" key="2">
    <source>
        <dbReference type="EMBL" id="GAA0566972.1"/>
    </source>
</evidence>
<dbReference type="EMBL" id="BAAAHD010000025">
    <property type="protein sequence ID" value="GAA0566972.1"/>
    <property type="molecule type" value="Genomic_DNA"/>
</dbReference>
<dbReference type="Proteomes" id="UP000549343">
    <property type="component" value="Unassembled WGS sequence"/>
</dbReference>
<protein>
    <submittedName>
        <fullName evidence="3">Uncharacterized protein</fullName>
    </submittedName>
</protein>
<name>A0A7W7MXK7_9ACTN</name>
<evidence type="ECO:0000256" key="1">
    <source>
        <dbReference type="SAM" id="MobiDB-lite"/>
    </source>
</evidence>
<dbReference type="EMBL" id="JACHMV010000001">
    <property type="protein sequence ID" value="MBB4774936.1"/>
    <property type="molecule type" value="Genomic_DNA"/>
</dbReference>
<gene>
    <name evidence="3" type="ORF">F4557_003354</name>
    <name evidence="2" type="ORF">GCM10009546_31820</name>
</gene>
<organism evidence="3 4">
    <name type="scientific">Actinomadura livida</name>
    <dbReference type="NCBI Taxonomy" id="79909"/>
    <lineage>
        <taxon>Bacteria</taxon>
        <taxon>Bacillati</taxon>
        <taxon>Actinomycetota</taxon>
        <taxon>Actinomycetes</taxon>
        <taxon>Streptosporangiales</taxon>
        <taxon>Thermomonosporaceae</taxon>
        <taxon>Actinomadura</taxon>
    </lineage>
</organism>
<evidence type="ECO:0000313" key="3">
    <source>
        <dbReference type="EMBL" id="MBB4774936.1"/>
    </source>
</evidence>
<sequence>MPRQIVTASAAPSIPVLEHRVAILERRVALLTETVEALAATLETALSPAGDGDAGGPVSANRPEPDLLPLGS</sequence>
<proteinExistence type="predicted"/>
<dbReference type="Proteomes" id="UP001501427">
    <property type="component" value="Unassembled WGS sequence"/>
</dbReference>
<comment type="caution">
    <text evidence="3">The sequence shown here is derived from an EMBL/GenBank/DDBJ whole genome shotgun (WGS) entry which is preliminary data.</text>
</comment>